<dbReference type="STRING" id="555088.DealDRAFT_2656"/>
<comment type="caution">
    <text evidence="1">The sequence shown here is derived from an EMBL/GenBank/DDBJ whole genome shotgun (WGS) entry which is preliminary data.</text>
</comment>
<organism evidence="1 2">
    <name type="scientific">Dethiobacter alkaliphilus AHT 1</name>
    <dbReference type="NCBI Taxonomy" id="555088"/>
    <lineage>
        <taxon>Bacteria</taxon>
        <taxon>Bacillati</taxon>
        <taxon>Bacillota</taxon>
        <taxon>Dethiobacteria</taxon>
        <taxon>Dethiobacterales</taxon>
        <taxon>Dethiobacteraceae</taxon>
        <taxon>Dethiobacter</taxon>
    </lineage>
</organism>
<reference evidence="1 2" key="1">
    <citation type="submission" date="2009-02" db="EMBL/GenBank/DDBJ databases">
        <title>Sequencing of the draft genome and assembly of Dethiobacter alkaliphilus AHT 1.</title>
        <authorList>
            <consortium name="US DOE Joint Genome Institute (JGI-PGF)"/>
            <person name="Lucas S."/>
            <person name="Copeland A."/>
            <person name="Lapidus A."/>
            <person name="Glavina del Rio T."/>
            <person name="Dalin E."/>
            <person name="Tice H."/>
            <person name="Bruce D."/>
            <person name="Goodwin L."/>
            <person name="Pitluck S."/>
            <person name="Larimer F."/>
            <person name="Land M.L."/>
            <person name="Hauser L."/>
            <person name="Muyzer G."/>
        </authorList>
    </citation>
    <scope>NUCLEOTIDE SEQUENCE [LARGE SCALE GENOMIC DNA]</scope>
    <source>
        <strain evidence="1 2">AHT 1</strain>
    </source>
</reference>
<dbReference type="OrthoDB" id="86584at2"/>
<accession>C0GJJ7</accession>
<dbReference type="Proteomes" id="UP000006443">
    <property type="component" value="Unassembled WGS sequence"/>
</dbReference>
<name>C0GJJ7_DETAL</name>
<dbReference type="AlphaFoldDB" id="C0GJJ7"/>
<evidence type="ECO:0000313" key="1">
    <source>
        <dbReference type="EMBL" id="EEG76544.1"/>
    </source>
</evidence>
<dbReference type="NCBIfam" id="NF038110">
    <property type="entry name" value="Lys_methyl_FliB"/>
    <property type="match status" value="1"/>
</dbReference>
<dbReference type="RefSeq" id="WP_008518277.1">
    <property type="nucleotide sequence ID" value="NZ_ACJM01000016.1"/>
</dbReference>
<dbReference type="eggNOG" id="COG0727">
    <property type="taxonomic scope" value="Bacteria"/>
</dbReference>
<evidence type="ECO:0008006" key="3">
    <source>
        <dbReference type="Google" id="ProtNLM"/>
    </source>
</evidence>
<keyword evidence="2" id="KW-1185">Reference proteome</keyword>
<gene>
    <name evidence="1" type="ORF">DealDRAFT_2656</name>
</gene>
<proteinExistence type="predicted"/>
<dbReference type="EMBL" id="ACJM01000016">
    <property type="protein sequence ID" value="EEG76544.1"/>
    <property type="molecule type" value="Genomic_DNA"/>
</dbReference>
<sequence length="413" mass="48488">MTQRKRIILQPEYLKNFHCIGSDCEDSCCIGWRVDLDKKTYLAYKKLNQPELRLTIEKMVNRKHNDKSNACYGKIKMDRNGKCPFLNKENLCKIYIFAGEEYLSNTCTFYPRDVKKIDGAFERSATPSCPEIVRLGILSLEGISFEQVEENAEETIQIHGTFDTQGHLFLNKPQRFFWEIRMFSLCLLQNRDYSLAERLVILGIVYKKIEVIQLEGRVRDIPLMLETMNSMIEAGNFKSELAKIPIESEVQMQVAKTIANHKFSLGISSKRYMECLKETFQGIGFVETDDIEQVKDKYDRNYQEFLRPYLKEKEHILENYLVNEFFKEMMPFGSYQSIWDSYIFLCLLYAMIKFHMIGMAGYHKELNDELVIKIIQSFTKVVLHNNQYIQQIIKLLKDSGYDTLAYMSILVKN</sequence>
<evidence type="ECO:0000313" key="2">
    <source>
        <dbReference type="Proteomes" id="UP000006443"/>
    </source>
</evidence>
<protein>
    <recommendedName>
        <fullName evidence="3">FliB family protein</fullName>
    </recommendedName>
</protein>